<proteinExistence type="predicted"/>
<dbReference type="Proteomes" id="UP000799324">
    <property type="component" value="Unassembled WGS sequence"/>
</dbReference>
<dbReference type="OrthoDB" id="5326346at2759"/>
<sequence>MYTMHNINQRVLDTTDLEMFTMLTVMIEHYHCHSMFEPHYYFYREQLYEDGLPSEYGRDLIMWLYISHVYDDMHENFQQLTRVAVRETRDDEPIDTLGFFHPTVGGM</sequence>
<accession>A0A6A6TCZ1</accession>
<evidence type="ECO:0000313" key="1">
    <source>
        <dbReference type="EMBL" id="KAF2656838.1"/>
    </source>
</evidence>
<reference evidence="1" key="1">
    <citation type="journal article" date="2020" name="Stud. Mycol.">
        <title>101 Dothideomycetes genomes: a test case for predicting lifestyles and emergence of pathogens.</title>
        <authorList>
            <person name="Haridas S."/>
            <person name="Albert R."/>
            <person name="Binder M."/>
            <person name="Bloem J."/>
            <person name="Labutti K."/>
            <person name="Salamov A."/>
            <person name="Andreopoulos B."/>
            <person name="Baker S."/>
            <person name="Barry K."/>
            <person name="Bills G."/>
            <person name="Bluhm B."/>
            <person name="Cannon C."/>
            <person name="Castanera R."/>
            <person name="Culley D."/>
            <person name="Daum C."/>
            <person name="Ezra D."/>
            <person name="Gonzalez J."/>
            <person name="Henrissat B."/>
            <person name="Kuo A."/>
            <person name="Liang C."/>
            <person name="Lipzen A."/>
            <person name="Lutzoni F."/>
            <person name="Magnuson J."/>
            <person name="Mondo S."/>
            <person name="Nolan M."/>
            <person name="Ohm R."/>
            <person name="Pangilinan J."/>
            <person name="Park H.-J."/>
            <person name="Ramirez L."/>
            <person name="Alfaro M."/>
            <person name="Sun H."/>
            <person name="Tritt A."/>
            <person name="Yoshinaga Y."/>
            <person name="Zwiers L.-H."/>
            <person name="Turgeon B."/>
            <person name="Goodwin S."/>
            <person name="Spatafora J."/>
            <person name="Crous P."/>
            <person name="Grigoriev I."/>
        </authorList>
    </citation>
    <scope>NUCLEOTIDE SEQUENCE</scope>
    <source>
        <strain evidence="1">CBS 122681</strain>
    </source>
</reference>
<evidence type="ECO:0000313" key="2">
    <source>
        <dbReference type="Proteomes" id="UP000799324"/>
    </source>
</evidence>
<protein>
    <submittedName>
        <fullName evidence="1">Uncharacterized protein</fullName>
    </submittedName>
</protein>
<gene>
    <name evidence="1" type="ORF">K491DRAFT_359489</name>
</gene>
<name>A0A6A6TCZ1_9PLEO</name>
<dbReference type="AlphaFoldDB" id="A0A6A6TCZ1"/>
<keyword evidence="2" id="KW-1185">Reference proteome</keyword>
<organism evidence="1 2">
    <name type="scientific">Lophiostoma macrostomum CBS 122681</name>
    <dbReference type="NCBI Taxonomy" id="1314788"/>
    <lineage>
        <taxon>Eukaryota</taxon>
        <taxon>Fungi</taxon>
        <taxon>Dikarya</taxon>
        <taxon>Ascomycota</taxon>
        <taxon>Pezizomycotina</taxon>
        <taxon>Dothideomycetes</taxon>
        <taxon>Pleosporomycetidae</taxon>
        <taxon>Pleosporales</taxon>
        <taxon>Lophiostomataceae</taxon>
        <taxon>Lophiostoma</taxon>
    </lineage>
</organism>
<dbReference type="EMBL" id="MU004332">
    <property type="protein sequence ID" value="KAF2656838.1"/>
    <property type="molecule type" value="Genomic_DNA"/>
</dbReference>